<organism evidence="8 9">
    <name type="scientific">Geosmithia morbida</name>
    <dbReference type="NCBI Taxonomy" id="1094350"/>
    <lineage>
        <taxon>Eukaryota</taxon>
        <taxon>Fungi</taxon>
        <taxon>Dikarya</taxon>
        <taxon>Ascomycota</taxon>
        <taxon>Pezizomycotina</taxon>
        <taxon>Sordariomycetes</taxon>
        <taxon>Hypocreomycetidae</taxon>
        <taxon>Hypocreales</taxon>
        <taxon>Bionectriaceae</taxon>
        <taxon>Geosmithia</taxon>
    </lineage>
</organism>
<evidence type="ECO:0000256" key="4">
    <source>
        <dbReference type="ARBA" id="ARBA00022989"/>
    </source>
</evidence>
<evidence type="ECO:0000256" key="1">
    <source>
        <dbReference type="ARBA" id="ARBA00004141"/>
    </source>
</evidence>
<keyword evidence="3" id="KW-0812">Transmembrane</keyword>
<accession>A0A9P5D7Y6</accession>
<evidence type="ECO:0000256" key="3">
    <source>
        <dbReference type="ARBA" id="ARBA00022692"/>
    </source>
</evidence>
<dbReference type="GO" id="GO:0016020">
    <property type="term" value="C:membrane"/>
    <property type="evidence" value="ECO:0007669"/>
    <property type="project" value="UniProtKB-SubCell"/>
</dbReference>
<dbReference type="PANTHER" id="PTHR11266:SF113">
    <property type="entry name" value="MEMBRANE PROTEIN, MPV17_PMP22 FAMILY, PUTATIVE (AFU_ORTHOLOGUE AFUA_1G13840)-RELATED"/>
    <property type="match status" value="1"/>
</dbReference>
<sequence>MRNYILSPGTPPLRYVVRQQGSRQRPLPAVPLRRHLSTKPEKPSSGPVSEDVPVSDAPTPLQLPLWQRLGPLTTAATAYGRAHRRRPWGTQFASALVIYCLADLSAQSISSDDPIDSKRTARNIFIGGLSAIPNYTWQVKFRRRLALAVCLRRCPFTFLSHHFNYSSHILSLVVKIVINQAIFAPVFNSYFFGMQALLSGRTLSETIDRIVRTVPASVVSSCQFWPFAHGFSFTFVPIQYRSIFNSTVNIGWQTYLALLNRRAEMEPKAETLSMAEVIERVKDVE</sequence>
<gene>
    <name evidence="8" type="ORF">GMORB2_1476</name>
</gene>
<evidence type="ECO:0000256" key="2">
    <source>
        <dbReference type="ARBA" id="ARBA00006824"/>
    </source>
</evidence>
<dbReference type="RefSeq" id="XP_035324882.1">
    <property type="nucleotide sequence ID" value="XM_035463458.1"/>
</dbReference>
<keyword evidence="5" id="KW-0472">Membrane</keyword>
<evidence type="ECO:0000256" key="5">
    <source>
        <dbReference type="ARBA" id="ARBA00023136"/>
    </source>
</evidence>
<keyword evidence="4" id="KW-1133">Transmembrane helix</keyword>
<dbReference type="AlphaFoldDB" id="A0A9P5D7Y6"/>
<dbReference type="OrthoDB" id="430207at2759"/>
<reference evidence="8" key="1">
    <citation type="submission" date="2020-03" db="EMBL/GenBank/DDBJ databases">
        <title>Site-based positive gene gene selection in Geosmithia morbida across the United States reveals a broad range of putative effectors and factors for local host and environmental adapation.</title>
        <authorList>
            <person name="Onufrak A."/>
            <person name="Murdoch R.W."/>
            <person name="Gazis R."/>
            <person name="Huff M."/>
            <person name="Staton M."/>
            <person name="Klingeman W."/>
            <person name="Hadziabdic D."/>
        </authorList>
    </citation>
    <scope>NUCLEOTIDE SEQUENCE</scope>
    <source>
        <strain evidence="8">1262</strain>
    </source>
</reference>
<dbReference type="InterPro" id="IPR007248">
    <property type="entry name" value="Mpv17_PMP22"/>
</dbReference>
<dbReference type="Proteomes" id="UP000749293">
    <property type="component" value="Unassembled WGS sequence"/>
</dbReference>
<evidence type="ECO:0000256" key="6">
    <source>
        <dbReference type="RuleBase" id="RU363053"/>
    </source>
</evidence>
<protein>
    <submittedName>
        <fullName evidence="8">Integral membrane protein</fullName>
    </submittedName>
</protein>
<comment type="caution">
    <text evidence="8">The sequence shown here is derived from an EMBL/GenBank/DDBJ whole genome shotgun (WGS) entry which is preliminary data.</text>
</comment>
<feature type="region of interest" description="Disordered" evidence="7">
    <location>
        <begin position="19"/>
        <end position="56"/>
    </location>
</feature>
<evidence type="ECO:0000313" key="9">
    <source>
        <dbReference type="Proteomes" id="UP000749293"/>
    </source>
</evidence>
<comment type="similarity">
    <text evidence="2 6">Belongs to the peroxisomal membrane protein PXMP2/4 family.</text>
</comment>
<dbReference type="GeneID" id="55967706"/>
<comment type="subcellular location">
    <subcellularLocation>
        <location evidence="1">Membrane</location>
        <topology evidence="1">Multi-pass membrane protein</topology>
    </subcellularLocation>
</comment>
<dbReference type="PANTHER" id="PTHR11266">
    <property type="entry name" value="PEROXISOMAL MEMBRANE PROTEIN 2, PXMP2 MPV17"/>
    <property type="match status" value="1"/>
</dbReference>
<dbReference type="GO" id="GO:0005739">
    <property type="term" value="C:mitochondrion"/>
    <property type="evidence" value="ECO:0007669"/>
    <property type="project" value="TreeGrafter"/>
</dbReference>
<dbReference type="Pfam" id="PF04117">
    <property type="entry name" value="Mpv17_PMP22"/>
    <property type="match status" value="1"/>
</dbReference>
<dbReference type="EMBL" id="JAANYQ010000002">
    <property type="protein sequence ID" value="KAF4126230.1"/>
    <property type="molecule type" value="Genomic_DNA"/>
</dbReference>
<evidence type="ECO:0000256" key="7">
    <source>
        <dbReference type="SAM" id="MobiDB-lite"/>
    </source>
</evidence>
<name>A0A9P5D7Y6_9HYPO</name>
<proteinExistence type="inferred from homology"/>
<evidence type="ECO:0000313" key="8">
    <source>
        <dbReference type="EMBL" id="KAF4126230.1"/>
    </source>
</evidence>
<keyword evidence="9" id="KW-1185">Reference proteome</keyword>